<dbReference type="Gene3D" id="2.130.10.10">
    <property type="entry name" value="YVTN repeat-like/Quinoprotein amine dehydrogenase"/>
    <property type="match status" value="6"/>
</dbReference>
<dbReference type="PRINTS" id="PR00320">
    <property type="entry name" value="GPROTEINBRPT"/>
</dbReference>
<dbReference type="PROSITE" id="PS00678">
    <property type="entry name" value="WD_REPEATS_1"/>
    <property type="match status" value="5"/>
</dbReference>
<dbReference type="PROSITE" id="PS50294">
    <property type="entry name" value="WD_REPEATS_REGION"/>
    <property type="match status" value="10"/>
</dbReference>
<organism evidence="10 11">
    <name type="scientific">Monosporascus ibericus</name>
    <dbReference type="NCBI Taxonomy" id="155417"/>
    <lineage>
        <taxon>Eukaryota</taxon>
        <taxon>Fungi</taxon>
        <taxon>Dikarya</taxon>
        <taxon>Ascomycota</taxon>
        <taxon>Pezizomycotina</taxon>
        <taxon>Sordariomycetes</taxon>
        <taxon>Xylariomycetidae</taxon>
        <taxon>Xylariales</taxon>
        <taxon>Xylariales incertae sedis</taxon>
        <taxon>Monosporascus</taxon>
    </lineage>
</organism>
<dbReference type="GO" id="GO:0005634">
    <property type="term" value="C:nucleus"/>
    <property type="evidence" value="ECO:0007669"/>
    <property type="project" value="TreeGrafter"/>
</dbReference>
<evidence type="ECO:0000256" key="2">
    <source>
        <dbReference type="ARBA" id="ARBA00022737"/>
    </source>
</evidence>
<feature type="compositionally biased region" description="Polar residues" evidence="8">
    <location>
        <begin position="105"/>
        <end position="118"/>
    </location>
</feature>
<dbReference type="SMART" id="SM00320">
    <property type="entry name" value="WD40"/>
    <property type="match status" value="11"/>
</dbReference>
<dbReference type="SUPFAM" id="SSF52540">
    <property type="entry name" value="P-loop containing nucleoside triphosphate hydrolases"/>
    <property type="match status" value="1"/>
</dbReference>
<feature type="region of interest" description="Disordered" evidence="8">
    <location>
        <begin position="19"/>
        <end position="124"/>
    </location>
</feature>
<dbReference type="InterPro" id="IPR036322">
    <property type="entry name" value="WD40_repeat_dom_sf"/>
</dbReference>
<dbReference type="PANTHER" id="PTHR22847:SF637">
    <property type="entry name" value="WD REPEAT DOMAIN 5B"/>
    <property type="match status" value="1"/>
</dbReference>
<dbReference type="InterPro" id="IPR056884">
    <property type="entry name" value="NPHP3-like_N"/>
</dbReference>
<protein>
    <recommendedName>
        <fullName evidence="5">Mitochondrial division protein 1</fullName>
    </recommendedName>
</protein>
<evidence type="ECO:0000256" key="4">
    <source>
        <dbReference type="ARBA" id="ARBA00038415"/>
    </source>
</evidence>
<keyword evidence="11" id="KW-1185">Reference proteome</keyword>
<feature type="repeat" description="WD" evidence="7">
    <location>
        <begin position="1196"/>
        <end position="1237"/>
    </location>
</feature>
<dbReference type="InterPro" id="IPR015943">
    <property type="entry name" value="WD40/YVTN_repeat-like_dom_sf"/>
</dbReference>
<feature type="repeat" description="WD" evidence="7">
    <location>
        <begin position="1280"/>
        <end position="1321"/>
    </location>
</feature>
<dbReference type="Pfam" id="PF24883">
    <property type="entry name" value="NPHP3_N"/>
    <property type="match status" value="1"/>
</dbReference>
<keyword evidence="3" id="KW-0175">Coiled coil</keyword>
<dbReference type="STRING" id="155417.A0A4V1XCB2"/>
<dbReference type="Pfam" id="PF00400">
    <property type="entry name" value="WD40"/>
    <property type="match status" value="11"/>
</dbReference>
<dbReference type="InterPro" id="IPR031359">
    <property type="entry name" value="NACHT_N"/>
</dbReference>
<dbReference type="InterPro" id="IPR027417">
    <property type="entry name" value="P-loop_NTPase"/>
</dbReference>
<dbReference type="PROSITE" id="PS50837">
    <property type="entry name" value="NACHT"/>
    <property type="match status" value="1"/>
</dbReference>
<dbReference type="InterPro" id="IPR007111">
    <property type="entry name" value="NACHT_NTPase"/>
</dbReference>
<evidence type="ECO:0000256" key="3">
    <source>
        <dbReference type="ARBA" id="ARBA00023054"/>
    </source>
</evidence>
<dbReference type="InterPro" id="IPR001680">
    <property type="entry name" value="WD40_rpt"/>
</dbReference>
<feature type="repeat" description="WD" evidence="7">
    <location>
        <begin position="1106"/>
        <end position="1147"/>
    </location>
</feature>
<comment type="caution">
    <text evidence="10">The sequence shown here is derived from an EMBL/GenBank/DDBJ whole genome shotgun (WGS) entry which is preliminary data.</text>
</comment>
<name>A0A4V1XCB2_9PEZI</name>
<dbReference type="OrthoDB" id="538223at2759"/>
<feature type="domain" description="NACHT" evidence="9">
    <location>
        <begin position="450"/>
        <end position="597"/>
    </location>
</feature>
<proteinExistence type="inferred from homology"/>
<dbReference type="PROSITE" id="PS50082">
    <property type="entry name" value="WD_REPEATS_2"/>
    <property type="match status" value="12"/>
</dbReference>
<evidence type="ECO:0000256" key="5">
    <source>
        <dbReference type="ARBA" id="ARBA00039789"/>
    </source>
</evidence>
<feature type="repeat" description="WD" evidence="7">
    <location>
        <begin position="914"/>
        <end position="955"/>
    </location>
</feature>
<evidence type="ECO:0000313" key="11">
    <source>
        <dbReference type="Proteomes" id="UP000293360"/>
    </source>
</evidence>
<dbReference type="PANTHER" id="PTHR22847">
    <property type="entry name" value="WD40 REPEAT PROTEIN"/>
    <property type="match status" value="1"/>
</dbReference>
<dbReference type="GO" id="GO:1990234">
    <property type="term" value="C:transferase complex"/>
    <property type="evidence" value="ECO:0007669"/>
    <property type="project" value="UniProtKB-ARBA"/>
</dbReference>
<evidence type="ECO:0000259" key="9">
    <source>
        <dbReference type="PROSITE" id="PS50837"/>
    </source>
</evidence>
<accession>A0A4V1XCB2</accession>
<feature type="compositionally biased region" description="Pro residues" evidence="8">
    <location>
        <begin position="86"/>
        <end position="98"/>
    </location>
</feature>
<comment type="function">
    <text evidence="6">Involved in mitochondrial fission. Acts as an adapter protein required to form mitochondrial fission complexes. Formation of these complexes is required to promote constriction and fission of the mitochondrial compartment at a late step in mitochondrial division.</text>
</comment>
<feature type="compositionally biased region" description="Polar residues" evidence="8">
    <location>
        <begin position="27"/>
        <end position="36"/>
    </location>
</feature>
<evidence type="ECO:0000256" key="1">
    <source>
        <dbReference type="ARBA" id="ARBA00022574"/>
    </source>
</evidence>
<dbReference type="InterPro" id="IPR019775">
    <property type="entry name" value="WD40_repeat_CS"/>
</dbReference>
<feature type="repeat" description="WD" evidence="7">
    <location>
        <begin position="1377"/>
        <end position="1418"/>
    </location>
</feature>
<dbReference type="CDD" id="cd00200">
    <property type="entry name" value="WD40"/>
    <property type="match status" value="2"/>
</dbReference>
<feature type="repeat" description="WD" evidence="7">
    <location>
        <begin position="1028"/>
        <end position="1064"/>
    </location>
</feature>
<evidence type="ECO:0000256" key="6">
    <source>
        <dbReference type="ARBA" id="ARBA00043913"/>
    </source>
</evidence>
<feature type="repeat" description="WD" evidence="7">
    <location>
        <begin position="1065"/>
        <end position="1106"/>
    </location>
</feature>
<feature type="repeat" description="WD" evidence="7">
    <location>
        <begin position="983"/>
        <end position="1014"/>
    </location>
</feature>
<comment type="similarity">
    <text evidence="4">Belongs to the WD repeat MDV1/CAF4 family.</text>
</comment>
<feature type="repeat" description="WD" evidence="7">
    <location>
        <begin position="1238"/>
        <end position="1279"/>
    </location>
</feature>
<evidence type="ECO:0000256" key="7">
    <source>
        <dbReference type="PROSITE-ProRule" id="PRU00221"/>
    </source>
</evidence>
<reference evidence="10 11" key="1">
    <citation type="submission" date="2018-06" db="EMBL/GenBank/DDBJ databases">
        <title>Complete Genomes of Monosporascus.</title>
        <authorList>
            <person name="Robinson A.J."/>
            <person name="Natvig D.O."/>
        </authorList>
    </citation>
    <scope>NUCLEOTIDE SEQUENCE [LARGE SCALE GENOMIC DNA]</scope>
    <source>
        <strain evidence="10 11">CBS 110550</strain>
    </source>
</reference>
<keyword evidence="2" id="KW-0677">Repeat</keyword>
<keyword evidence="1 7" id="KW-0853">WD repeat</keyword>
<dbReference type="SUPFAM" id="SSF50978">
    <property type="entry name" value="WD40 repeat-like"/>
    <property type="match status" value="2"/>
</dbReference>
<feature type="repeat" description="WD" evidence="7">
    <location>
        <begin position="1161"/>
        <end position="1186"/>
    </location>
</feature>
<dbReference type="EMBL" id="QJNU01000045">
    <property type="protein sequence ID" value="RYP09139.1"/>
    <property type="molecule type" value="Genomic_DNA"/>
</dbReference>
<dbReference type="Proteomes" id="UP000293360">
    <property type="component" value="Unassembled WGS sequence"/>
</dbReference>
<evidence type="ECO:0000313" key="10">
    <source>
        <dbReference type="EMBL" id="RYP09139.1"/>
    </source>
</evidence>
<sequence>MPVKDNLKSLKRRLKSLFVERRAASPAISTTQSTEIQPPECEDAKHGSKTSSVIAAEPCAFPPRSATDANPTRPSTDARASDNRPPATPSRAPPPAVPVDPQAESEPTVTKSTEQQTPALPASQRLWNAAYDSVERDDADLVGSYVKTLETVLGAGPGAAPGTDISAELHDPTKRQMHMKKLVEEGQSKISRATKTMNRPGEVADTILSIRIDVAVQSVSQAALPWVGVCAGLQILLNPAQATKSNLAGIAYVISRMDWYCALTEHLLNKDNIACGKKFPAVLHQLEGSVVKLYRALFLYQIKSIYSYHHNQFLVFFPGTLHLDDWDSELKRITDLEDIIRKDTAQYFQEHTKSRLEELAKYGERIETRLGDIHKTLQDFISMQKDIHKDDMEAACLRDLRVVDPQDDMQRIEENKDELLNNTYKWMLRTPEYASFTNWDDSGPERPQRRLLWIKGHAGTGKTMLMIGIIRELFHQPVVSAPALSFFFCQGADMALNNATAVLRSLIWLLLLQQPYLISHLLQKYKESGADLFRDRNAFYALSEVFQDMLKDPLLLPVYFAVDALDECAMQRSDLIHLISTSLTLSQKVKWLLSSRPEVNLLAELKDPGTHSSDASNTLIELDAQRLVDPVNAYIDHKLKVLQRTKGYNDSILAEVSCEIRQRAENTFLWVALAFKVLGTVHGRYAVKRIRDMPPGLSGLYDHMMTRIEDGGIIDSQDWKTVLAVISLAFRPLSLSELPLVTNLPSHIVKTAIEMCGLFLTITRETVSLIHQSAKDYLEKNYKSRLQQAGPAQGHADIGRRSIDAMFSILRRNMYNLDFDSIAKDMTPPHPNPLAPSQPDISPRLTKLLEDAEKFVLAHRSTIERAPLQTYGSALVFSPTTSQVRNVYWKERLSFIKTVAGIKDYWGAQHQQTLKGHNSSISAVAFSPDGKTLASASHDNTVRLWDVITASNDDTVRLWDVITASNDDTVRLWDVITGTYRQTLGYGFWVSAVAFSPDGKMLASASDDTVQLWDTVIGAHRQTLKGHSSVNAVAFSPNGKTLASALYDGTVRLWDMITGAHRQTLKGHNRSVNAVTFSPNGKTLASASYDRTVRLWDTVTGAHRQTFGHRLWVSAVAFSPDGKTLASASDDRMVWLWDAATGAHRQTLSRGQPVGVDSLYVGAVAFSPDSKILASPSDDRTVWLWDTVAGAHWQTLEGHSDRVCAVAFSPDGKTLASASDDHTVRLWDTVMGAYRQTLKGHNSRVNAVTFSPDGKTLASTSTDCTVRLWDAATGAYRQKLEGHTSWFKDMAFSPDSKMLASYLNDNTIQLWDAVTGANQQTLEGHSDRVCAVAFSPDGKTLASASYDNTVRLWDVITASNDDTVRLWDVITGTYRQTLGYGFWVSAVAFSPDGKTLASTSSDNTVRLWDTVTGAHQQTLEHSSQVSAVAFPPDVPATYLLYFLTSLEIRDSSGKDMRRVGEGS</sequence>
<feature type="repeat" description="WD" evidence="7">
    <location>
        <begin position="1322"/>
        <end position="1363"/>
    </location>
</feature>
<dbReference type="InterPro" id="IPR020472">
    <property type="entry name" value="WD40_PAC1"/>
</dbReference>
<dbReference type="Pfam" id="PF17100">
    <property type="entry name" value="NACHT_N"/>
    <property type="match status" value="1"/>
</dbReference>
<gene>
    <name evidence="10" type="ORF">DL764_001466</name>
</gene>
<dbReference type="Gene3D" id="3.40.50.300">
    <property type="entry name" value="P-loop containing nucleotide triphosphate hydrolases"/>
    <property type="match status" value="1"/>
</dbReference>
<feature type="repeat" description="WD" evidence="7">
    <location>
        <begin position="961"/>
        <end position="983"/>
    </location>
</feature>
<evidence type="ECO:0000256" key="8">
    <source>
        <dbReference type="SAM" id="MobiDB-lite"/>
    </source>
</evidence>